<evidence type="ECO:0000256" key="2">
    <source>
        <dbReference type="ARBA" id="ARBA00023125"/>
    </source>
</evidence>
<dbReference type="Gene3D" id="1.10.10.10">
    <property type="entry name" value="Winged helix-like DNA-binding domain superfamily/Winged helix DNA-binding domain"/>
    <property type="match status" value="1"/>
</dbReference>
<keyword evidence="1" id="KW-0805">Transcription regulation</keyword>
<evidence type="ECO:0000313" key="5">
    <source>
        <dbReference type="EMBL" id="SHH58772.1"/>
    </source>
</evidence>
<reference evidence="5 6" key="1">
    <citation type="submission" date="2016-11" db="EMBL/GenBank/DDBJ databases">
        <authorList>
            <person name="Jaros S."/>
            <person name="Januszkiewicz K."/>
            <person name="Wedrychowicz H."/>
        </authorList>
    </citation>
    <scope>NUCLEOTIDE SEQUENCE [LARGE SCALE GENOMIC DNA]</scope>
    <source>
        <strain evidence="5 6">DSM 10068</strain>
    </source>
</reference>
<accession>A0A1M5U6U8</accession>
<protein>
    <submittedName>
        <fullName evidence="5">DNA-binding transcriptional regulator, MarR family</fullName>
    </submittedName>
</protein>
<evidence type="ECO:0000259" key="4">
    <source>
        <dbReference type="PROSITE" id="PS50995"/>
    </source>
</evidence>
<keyword evidence="6" id="KW-1185">Reference proteome</keyword>
<evidence type="ECO:0000313" key="6">
    <source>
        <dbReference type="Proteomes" id="UP000183995"/>
    </source>
</evidence>
<dbReference type="SUPFAM" id="SSF46785">
    <property type="entry name" value="Winged helix' DNA-binding domain"/>
    <property type="match status" value="1"/>
</dbReference>
<evidence type="ECO:0000256" key="3">
    <source>
        <dbReference type="ARBA" id="ARBA00023163"/>
    </source>
</evidence>
<dbReference type="PROSITE" id="PS50995">
    <property type="entry name" value="HTH_MARR_2"/>
    <property type="match status" value="1"/>
</dbReference>
<gene>
    <name evidence="5" type="ORF">SAMN02745823_00385</name>
</gene>
<feature type="domain" description="HTH marR-type" evidence="4">
    <location>
        <begin position="1"/>
        <end position="136"/>
    </location>
</feature>
<dbReference type="AlphaFoldDB" id="A0A1M5U6U8"/>
<dbReference type="OrthoDB" id="1859537at2"/>
<dbReference type="PANTHER" id="PTHR42756">
    <property type="entry name" value="TRANSCRIPTIONAL REGULATOR, MARR"/>
    <property type="match status" value="1"/>
</dbReference>
<sequence>MDYGELATEMLKKTGAMMKSSFWPKKASAFMHGEMFILNFLGYRDRDTLPSELSAAMSTSSARVAMALKSLEAKGFIERRVDKGDRRRILVTITELGRELVESERKEMHDKMVKILTELGEEDAREYIRIVGRITEISGKVFNTCC</sequence>
<organism evidence="5 6">
    <name type="scientific">Sporobacter termitidis DSM 10068</name>
    <dbReference type="NCBI Taxonomy" id="1123282"/>
    <lineage>
        <taxon>Bacteria</taxon>
        <taxon>Bacillati</taxon>
        <taxon>Bacillota</taxon>
        <taxon>Clostridia</taxon>
        <taxon>Eubacteriales</taxon>
        <taxon>Oscillospiraceae</taxon>
        <taxon>Sporobacter</taxon>
    </lineage>
</organism>
<dbReference type="RefSeq" id="WP_073075942.1">
    <property type="nucleotide sequence ID" value="NZ_FQXV01000001.1"/>
</dbReference>
<dbReference type="GO" id="GO:0003700">
    <property type="term" value="F:DNA-binding transcription factor activity"/>
    <property type="evidence" value="ECO:0007669"/>
    <property type="project" value="InterPro"/>
</dbReference>
<dbReference type="GO" id="GO:0003677">
    <property type="term" value="F:DNA binding"/>
    <property type="evidence" value="ECO:0007669"/>
    <property type="project" value="UniProtKB-KW"/>
</dbReference>
<dbReference type="InterPro" id="IPR036390">
    <property type="entry name" value="WH_DNA-bd_sf"/>
</dbReference>
<dbReference type="STRING" id="1123282.SAMN02745823_00385"/>
<dbReference type="PRINTS" id="PR00598">
    <property type="entry name" value="HTHMARR"/>
</dbReference>
<dbReference type="Pfam" id="PF12802">
    <property type="entry name" value="MarR_2"/>
    <property type="match status" value="1"/>
</dbReference>
<keyword evidence="2 5" id="KW-0238">DNA-binding</keyword>
<dbReference type="InterPro" id="IPR000835">
    <property type="entry name" value="HTH_MarR-typ"/>
</dbReference>
<dbReference type="Proteomes" id="UP000183995">
    <property type="component" value="Unassembled WGS sequence"/>
</dbReference>
<dbReference type="SMART" id="SM00347">
    <property type="entry name" value="HTH_MARR"/>
    <property type="match status" value="1"/>
</dbReference>
<dbReference type="PANTHER" id="PTHR42756:SF1">
    <property type="entry name" value="TRANSCRIPTIONAL REPRESSOR OF EMRAB OPERON"/>
    <property type="match status" value="1"/>
</dbReference>
<evidence type="ECO:0000256" key="1">
    <source>
        <dbReference type="ARBA" id="ARBA00023015"/>
    </source>
</evidence>
<name>A0A1M5U6U8_9FIRM</name>
<dbReference type="InterPro" id="IPR036388">
    <property type="entry name" value="WH-like_DNA-bd_sf"/>
</dbReference>
<proteinExistence type="predicted"/>
<dbReference type="EMBL" id="FQXV01000001">
    <property type="protein sequence ID" value="SHH58772.1"/>
    <property type="molecule type" value="Genomic_DNA"/>
</dbReference>
<keyword evidence="3" id="KW-0804">Transcription</keyword>